<evidence type="ECO:0000313" key="15">
    <source>
        <dbReference type="EMBL" id="MBC2606150.1"/>
    </source>
</evidence>
<sequence>MYAIQEADEEDIFELDTVFVTAEKTVEKSVQKTPIAMSVVDSEELKVNAISSAADLGSYLPNLHIAKSSNAMEIAIRGIGSSNNSEVGDPAAAFSIDGVVYARPESAGVAFYDVQRVEVLRGPQGTLYGRNTIAGSLNVITNKPNQVKSAELNFGYGSYGQRELDGFVNLPLGELWALRTAFYASSQDGYIDNSSELLTDAKDYGWGDSKSARVHLIYQPDEDFSMLFTVHGSRLKGAWNSFVLRPVDGSAPGYEVQVDYPNLQDESHTTANVEISNSWGAVSMSYLGSYSEETVDSILTTAVSPLPDPAFVSGPNINRQDLRSHELRFSTKEPDRLEWVAGLFLFEENNDVSLVFPEWGIAFLQPDVLSESKAVFGQATWKLTERSRLIGGLRFTRDRKAREGGQFTVLEDGSYGVQLSVNSADREWDSSDYKFGWEYDLRDESLFYATISTGFKAGGFFDGTGDVYYEPEEIEAREVGMKNRFLEGRLQANFSVFDYDYTNFQVTNIEQNAVTGELGTVTRNAEKIPVRGLEFESLFQLGKNEKLSLNLTWLDARFDTFELGATDLSGDFLQRDLSGNQLAKASEWTVQFSYSKIFEFENQSLLRLRFNSRYNSGYYLSYDNFPLPPNPVDTWQPAFTSSDLVLTYEPSDRRYYCSLSLKNLEDELVMTSSGGNANGIMANLSMPRTWGVRIGAKY</sequence>
<comment type="caution">
    <text evidence="15">The sequence shown here is derived from an EMBL/GenBank/DDBJ whole genome shotgun (WGS) entry which is preliminary data.</text>
</comment>
<dbReference type="PANTHER" id="PTHR32552">
    <property type="entry name" value="FERRICHROME IRON RECEPTOR-RELATED"/>
    <property type="match status" value="1"/>
</dbReference>
<feature type="domain" description="TonB-dependent receptor plug" evidence="14">
    <location>
        <begin position="30"/>
        <end position="135"/>
    </location>
</feature>
<evidence type="ECO:0000259" key="13">
    <source>
        <dbReference type="Pfam" id="PF00593"/>
    </source>
</evidence>
<feature type="domain" description="TonB-dependent receptor-like beta-barrel" evidence="13">
    <location>
        <begin position="264"/>
        <end position="664"/>
    </location>
</feature>
<evidence type="ECO:0000256" key="2">
    <source>
        <dbReference type="ARBA" id="ARBA00022448"/>
    </source>
</evidence>
<dbReference type="PROSITE" id="PS52016">
    <property type="entry name" value="TONB_DEPENDENT_REC_3"/>
    <property type="match status" value="1"/>
</dbReference>
<dbReference type="InterPro" id="IPR000531">
    <property type="entry name" value="Beta-barrel_TonB"/>
</dbReference>
<dbReference type="GO" id="GO:0009279">
    <property type="term" value="C:cell outer membrane"/>
    <property type="evidence" value="ECO:0007669"/>
    <property type="project" value="UniProtKB-SubCell"/>
</dbReference>
<comment type="similarity">
    <text evidence="11 12">Belongs to the TonB-dependent receptor family.</text>
</comment>
<keyword evidence="3 11" id="KW-1134">Transmembrane beta strand</keyword>
<evidence type="ECO:0000256" key="11">
    <source>
        <dbReference type="PROSITE-ProRule" id="PRU01360"/>
    </source>
</evidence>
<dbReference type="GO" id="GO:0006826">
    <property type="term" value="P:iron ion transport"/>
    <property type="evidence" value="ECO:0007669"/>
    <property type="project" value="UniProtKB-KW"/>
</dbReference>
<evidence type="ECO:0000259" key="14">
    <source>
        <dbReference type="Pfam" id="PF07715"/>
    </source>
</evidence>
<evidence type="ECO:0000256" key="9">
    <source>
        <dbReference type="ARBA" id="ARBA00023136"/>
    </source>
</evidence>
<dbReference type="EMBL" id="JACHVC010000008">
    <property type="protein sequence ID" value="MBC2606150.1"/>
    <property type="molecule type" value="Genomic_DNA"/>
</dbReference>
<dbReference type="Pfam" id="PF00593">
    <property type="entry name" value="TonB_dep_Rec_b-barrel"/>
    <property type="match status" value="1"/>
</dbReference>
<evidence type="ECO:0000256" key="12">
    <source>
        <dbReference type="RuleBase" id="RU003357"/>
    </source>
</evidence>
<evidence type="ECO:0000256" key="8">
    <source>
        <dbReference type="ARBA" id="ARBA00023077"/>
    </source>
</evidence>
<accession>A0A7X1B855</accession>
<evidence type="ECO:0000256" key="1">
    <source>
        <dbReference type="ARBA" id="ARBA00004571"/>
    </source>
</evidence>
<organism evidence="15 16">
    <name type="scientific">Pelagicoccus albus</name>
    <dbReference type="NCBI Taxonomy" id="415222"/>
    <lineage>
        <taxon>Bacteria</taxon>
        <taxon>Pseudomonadati</taxon>
        <taxon>Verrucomicrobiota</taxon>
        <taxon>Opitutia</taxon>
        <taxon>Puniceicoccales</taxon>
        <taxon>Pelagicoccaceae</taxon>
        <taxon>Pelagicoccus</taxon>
    </lineage>
</organism>
<keyword evidence="7" id="KW-0406">Ion transport</keyword>
<keyword evidence="8 12" id="KW-0798">TonB box</keyword>
<protein>
    <submittedName>
        <fullName evidence="15">TonB-dependent receptor</fullName>
    </submittedName>
</protein>
<dbReference type="Gene3D" id="2.40.170.20">
    <property type="entry name" value="TonB-dependent receptor, beta-barrel domain"/>
    <property type="match status" value="1"/>
</dbReference>
<evidence type="ECO:0000256" key="6">
    <source>
        <dbReference type="ARBA" id="ARBA00023004"/>
    </source>
</evidence>
<dbReference type="InterPro" id="IPR036942">
    <property type="entry name" value="Beta-barrel_TonB_sf"/>
</dbReference>
<dbReference type="SUPFAM" id="SSF56935">
    <property type="entry name" value="Porins"/>
    <property type="match status" value="1"/>
</dbReference>
<keyword evidence="5 11" id="KW-0812">Transmembrane</keyword>
<dbReference type="AlphaFoldDB" id="A0A7X1B855"/>
<reference evidence="15 16" key="1">
    <citation type="submission" date="2020-07" db="EMBL/GenBank/DDBJ databases">
        <authorList>
            <person name="Feng X."/>
        </authorList>
    </citation>
    <scope>NUCLEOTIDE SEQUENCE [LARGE SCALE GENOMIC DNA]</scope>
    <source>
        <strain evidence="15 16">JCM23202</strain>
    </source>
</reference>
<keyword evidence="15" id="KW-0675">Receptor</keyword>
<dbReference type="PANTHER" id="PTHR32552:SF81">
    <property type="entry name" value="TONB-DEPENDENT OUTER MEMBRANE RECEPTOR"/>
    <property type="match status" value="1"/>
</dbReference>
<evidence type="ECO:0000256" key="10">
    <source>
        <dbReference type="ARBA" id="ARBA00023237"/>
    </source>
</evidence>
<comment type="subcellular location">
    <subcellularLocation>
        <location evidence="1 11">Cell outer membrane</location>
        <topology evidence="1 11">Multi-pass membrane protein</topology>
    </subcellularLocation>
</comment>
<keyword evidence="16" id="KW-1185">Reference proteome</keyword>
<dbReference type="Pfam" id="PF07715">
    <property type="entry name" value="Plug"/>
    <property type="match status" value="1"/>
</dbReference>
<keyword evidence="4" id="KW-0410">Iron transport</keyword>
<keyword evidence="9 11" id="KW-0472">Membrane</keyword>
<dbReference type="Proteomes" id="UP000526501">
    <property type="component" value="Unassembled WGS sequence"/>
</dbReference>
<dbReference type="InterPro" id="IPR039426">
    <property type="entry name" value="TonB-dep_rcpt-like"/>
</dbReference>
<gene>
    <name evidence="15" type="ORF">H5P27_08835</name>
</gene>
<evidence type="ECO:0000256" key="7">
    <source>
        <dbReference type="ARBA" id="ARBA00023065"/>
    </source>
</evidence>
<name>A0A7X1B855_9BACT</name>
<evidence type="ECO:0000256" key="4">
    <source>
        <dbReference type="ARBA" id="ARBA00022496"/>
    </source>
</evidence>
<keyword evidence="10 11" id="KW-0998">Cell outer membrane</keyword>
<proteinExistence type="inferred from homology"/>
<evidence type="ECO:0000313" key="16">
    <source>
        <dbReference type="Proteomes" id="UP000526501"/>
    </source>
</evidence>
<dbReference type="InterPro" id="IPR012910">
    <property type="entry name" value="Plug_dom"/>
</dbReference>
<dbReference type="RefSeq" id="WP_185660041.1">
    <property type="nucleotide sequence ID" value="NZ_CAWPOO010000008.1"/>
</dbReference>
<evidence type="ECO:0000256" key="3">
    <source>
        <dbReference type="ARBA" id="ARBA00022452"/>
    </source>
</evidence>
<evidence type="ECO:0000256" key="5">
    <source>
        <dbReference type="ARBA" id="ARBA00022692"/>
    </source>
</evidence>
<keyword evidence="2 11" id="KW-0813">Transport</keyword>
<keyword evidence="6" id="KW-0408">Iron</keyword>